<sequence>MARTRDIALGLVAAGGIAGGAWWWQASDAPEPKLRDPARIEAAMRPAPPAHTPFVAANAVRAKGCRMPDMLATPDLPAQSPLPAGMPAFRHAGGSLQPLAGFSVDGRVLSTRAYAEDREAEFAPIDIALGWGRMRDDDVVSSLSIGQQNRWYFTRWTDAPPIPIDQVRLESANMHMIPASREVAAALARVATGQRVRIDGWLVEVRANDGWRWRSSTTRDDHGPGGCEVVYVCGIAAE</sequence>
<dbReference type="Proteomes" id="UP000251842">
    <property type="component" value="Chromosome"/>
</dbReference>
<protein>
    <submittedName>
        <fullName evidence="2">Uncharacterized protein</fullName>
    </submittedName>
</protein>
<evidence type="ECO:0000313" key="2">
    <source>
        <dbReference type="EMBL" id="AXA83481.1"/>
    </source>
</evidence>
<dbReference type="RefSeq" id="WP_112925703.1">
    <property type="nucleotide sequence ID" value="NZ_CP029556.1"/>
</dbReference>
<dbReference type="AlphaFoldDB" id="A0A344J371"/>
<dbReference type="OrthoDB" id="6706661at2"/>
<feature type="transmembrane region" description="Helical" evidence="1">
    <location>
        <begin position="7"/>
        <end position="24"/>
    </location>
</feature>
<keyword evidence="1" id="KW-0812">Transmembrane</keyword>
<reference evidence="3" key="1">
    <citation type="submission" date="2018-05" db="EMBL/GenBank/DDBJ databases">
        <title>Luteimonas pekinense sp. nov., isolated from human Meibomian gland secretions, Beijing, China.</title>
        <authorList>
            <person name="Wen T."/>
            <person name="Bai H."/>
            <person name="Lv H."/>
        </authorList>
    </citation>
    <scope>NUCLEOTIDE SEQUENCE [LARGE SCALE GENOMIC DNA]</scope>
    <source>
        <strain evidence="3">83-4</strain>
    </source>
</reference>
<keyword evidence="1" id="KW-1133">Transmembrane helix</keyword>
<evidence type="ECO:0000256" key="1">
    <source>
        <dbReference type="SAM" id="Phobius"/>
    </source>
</evidence>
<keyword evidence="3" id="KW-1185">Reference proteome</keyword>
<dbReference type="EMBL" id="CP029556">
    <property type="protein sequence ID" value="AXA83481.1"/>
    <property type="molecule type" value="Genomic_DNA"/>
</dbReference>
<evidence type="ECO:0000313" key="3">
    <source>
        <dbReference type="Proteomes" id="UP000251842"/>
    </source>
</evidence>
<organism evidence="2 3">
    <name type="scientific">Solilutibacter oculi</name>
    <dbReference type="NCBI Taxonomy" id="2698682"/>
    <lineage>
        <taxon>Bacteria</taxon>
        <taxon>Pseudomonadati</taxon>
        <taxon>Pseudomonadota</taxon>
        <taxon>Gammaproteobacteria</taxon>
        <taxon>Lysobacterales</taxon>
        <taxon>Lysobacteraceae</taxon>
        <taxon>Solilutibacter</taxon>
    </lineage>
</organism>
<name>A0A344J371_9GAMM</name>
<keyword evidence="1" id="KW-0472">Membrane</keyword>
<accession>A0A344J371</accession>
<proteinExistence type="predicted"/>
<dbReference type="KEGG" id="lue:DCD74_01145"/>
<gene>
    <name evidence="2" type="ORF">DCD74_01145</name>
</gene>